<feature type="binding site" evidence="10">
    <location>
        <begin position="15"/>
        <end position="20"/>
    </location>
    <ligand>
        <name>substrate</name>
    </ligand>
</feature>
<dbReference type="GO" id="GO:0052381">
    <property type="term" value="F:tRNA dimethylallyltransferase activity"/>
    <property type="evidence" value="ECO:0007669"/>
    <property type="project" value="UniProtKB-UniRule"/>
</dbReference>
<evidence type="ECO:0000256" key="2">
    <source>
        <dbReference type="ARBA" id="ARBA00003213"/>
    </source>
</evidence>
<dbReference type="Gene3D" id="3.40.50.300">
    <property type="entry name" value="P-loop containing nucleotide triphosphate hydrolases"/>
    <property type="match status" value="1"/>
</dbReference>
<evidence type="ECO:0000313" key="15">
    <source>
        <dbReference type="Proteomes" id="UP000248259"/>
    </source>
</evidence>
<dbReference type="EC" id="2.5.1.75" evidence="10"/>
<organism evidence="14 15">
    <name type="scientific">Parazoarcus communis SWub3 = DSM 12120</name>
    <dbReference type="NCBI Taxonomy" id="1121029"/>
    <lineage>
        <taxon>Bacteria</taxon>
        <taxon>Pseudomonadati</taxon>
        <taxon>Pseudomonadota</taxon>
        <taxon>Betaproteobacteria</taxon>
        <taxon>Rhodocyclales</taxon>
        <taxon>Zoogloeaceae</taxon>
        <taxon>Parazoarcus</taxon>
    </lineage>
</organism>
<evidence type="ECO:0000256" key="1">
    <source>
        <dbReference type="ARBA" id="ARBA00001946"/>
    </source>
</evidence>
<dbReference type="HAMAP" id="MF_00185">
    <property type="entry name" value="IPP_trans"/>
    <property type="match status" value="1"/>
</dbReference>
<comment type="catalytic activity">
    <reaction evidence="9 10 11">
        <text>adenosine(37) in tRNA + dimethylallyl diphosphate = N(6)-dimethylallyladenosine(37) in tRNA + diphosphate</text>
        <dbReference type="Rhea" id="RHEA:26482"/>
        <dbReference type="Rhea" id="RHEA-COMP:10162"/>
        <dbReference type="Rhea" id="RHEA-COMP:10375"/>
        <dbReference type="ChEBI" id="CHEBI:33019"/>
        <dbReference type="ChEBI" id="CHEBI:57623"/>
        <dbReference type="ChEBI" id="CHEBI:74411"/>
        <dbReference type="ChEBI" id="CHEBI:74415"/>
        <dbReference type="EC" id="2.5.1.75"/>
    </reaction>
</comment>
<evidence type="ECO:0000256" key="4">
    <source>
        <dbReference type="ARBA" id="ARBA00022679"/>
    </source>
</evidence>
<comment type="cofactor">
    <cofactor evidence="1 10">
        <name>Mg(2+)</name>
        <dbReference type="ChEBI" id="CHEBI:18420"/>
    </cofactor>
</comment>
<evidence type="ECO:0000256" key="7">
    <source>
        <dbReference type="ARBA" id="ARBA00022840"/>
    </source>
</evidence>
<dbReference type="Proteomes" id="UP000248259">
    <property type="component" value="Unassembled WGS sequence"/>
</dbReference>
<dbReference type="GO" id="GO:0006400">
    <property type="term" value="P:tRNA modification"/>
    <property type="evidence" value="ECO:0007669"/>
    <property type="project" value="TreeGrafter"/>
</dbReference>
<dbReference type="Pfam" id="PF01715">
    <property type="entry name" value="IPPT"/>
    <property type="match status" value="1"/>
</dbReference>
<sequence>MTASMPPALLLLGPTASGKTACALALAQALPIEIISVDSALVYRDMNIGTAKPSADELASCPHHLIDIISPEENYSAARFREDALRLMNEIHQRGHLPLLAGGTMLYFKALRDGLSDLPLADTDIRRDIDRQALTEGWPAVHARLAQLDPDAAARLEPGDAQRIQRALEIVLITGRPLAESYARREMAPPPFTLHPIALAPSDRSVLHARIADRFDAMLAAGLVDEVAGLRRRYALHPDMPSMRCVGYRQAWEYLEGDGNLDTLRFKGVAATRQLAKRQLTWQRQFREHWPGLIEFDCLRPDLNDAVRDHALRLLHY</sequence>
<evidence type="ECO:0000256" key="12">
    <source>
        <dbReference type="RuleBase" id="RU003784"/>
    </source>
</evidence>
<reference evidence="14 15" key="1">
    <citation type="submission" date="2018-06" db="EMBL/GenBank/DDBJ databases">
        <title>Azoarcus communis strain SWub3 genome.</title>
        <authorList>
            <person name="Zorraquino Salvo V."/>
            <person name="Toubiana D."/>
            <person name="Blumwald E."/>
        </authorList>
    </citation>
    <scope>NUCLEOTIDE SEQUENCE [LARGE SCALE GENOMIC DNA]</scope>
    <source>
        <strain evidence="14 15">SWub3</strain>
    </source>
</reference>
<dbReference type="PANTHER" id="PTHR11088:SF60">
    <property type="entry name" value="TRNA DIMETHYLALLYLTRANSFERASE"/>
    <property type="match status" value="1"/>
</dbReference>
<feature type="site" description="Interaction with substrate tRNA" evidence="10">
    <location>
        <position position="104"/>
    </location>
</feature>
<proteinExistence type="inferred from homology"/>
<comment type="caution">
    <text evidence="14">The sequence shown here is derived from an EMBL/GenBank/DDBJ whole genome shotgun (WGS) entry which is preliminary data.</text>
</comment>
<keyword evidence="6 10" id="KW-0547">Nucleotide-binding</keyword>
<dbReference type="OrthoDB" id="9776390at2"/>
<accession>A0A323UVE3</accession>
<comment type="caution">
    <text evidence="10">Lacks conserved residue(s) required for the propagation of feature annotation.</text>
</comment>
<feature type="binding site" evidence="10">
    <location>
        <begin position="13"/>
        <end position="20"/>
    </location>
    <ligand>
        <name>ATP</name>
        <dbReference type="ChEBI" id="CHEBI:30616"/>
    </ligand>
</feature>
<dbReference type="Gene3D" id="1.10.20.140">
    <property type="match status" value="1"/>
</dbReference>
<dbReference type="FunFam" id="1.10.20.140:FF:000001">
    <property type="entry name" value="tRNA dimethylallyltransferase"/>
    <property type="match status" value="1"/>
</dbReference>
<dbReference type="SUPFAM" id="SSF52540">
    <property type="entry name" value="P-loop containing nucleoside triphosphate hydrolases"/>
    <property type="match status" value="2"/>
</dbReference>
<feature type="site" description="Interaction with substrate tRNA" evidence="10">
    <location>
        <position position="126"/>
    </location>
</feature>
<keyword evidence="8 10" id="KW-0460">Magnesium</keyword>
<evidence type="ECO:0000256" key="6">
    <source>
        <dbReference type="ARBA" id="ARBA00022741"/>
    </source>
</evidence>
<dbReference type="AlphaFoldDB" id="A0A323UVE3"/>
<dbReference type="InterPro" id="IPR018022">
    <property type="entry name" value="IPT"/>
</dbReference>
<gene>
    <name evidence="10" type="primary">miaA</name>
    <name evidence="14" type="ORF">DNK49_10425</name>
</gene>
<evidence type="ECO:0000256" key="3">
    <source>
        <dbReference type="ARBA" id="ARBA00005842"/>
    </source>
</evidence>
<comment type="subunit">
    <text evidence="10">Monomer.</text>
</comment>
<comment type="similarity">
    <text evidence="3 10 13">Belongs to the IPP transferase family.</text>
</comment>
<feature type="region of interest" description="Interaction with substrate tRNA" evidence="10">
    <location>
        <begin position="244"/>
        <end position="249"/>
    </location>
</feature>
<evidence type="ECO:0000256" key="9">
    <source>
        <dbReference type="ARBA" id="ARBA00049563"/>
    </source>
</evidence>
<keyword evidence="4 10" id="KW-0808">Transferase</keyword>
<keyword evidence="7 10" id="KW-0067">ATP-binding</keyword>
<evidence type="ECO:0000256" key="11">
    <source>
        <dbReference type="RuleBase" id="RU003783"/>
    </source>
</evidence>
<dbReference type="PANTHER" id="PTHR11088">
    <property type="entry name" value="TRNA DIMETHYLALLYLTRANSFERASE"/>
    <property type="match status" value="1"/>
</dbReference>
<evidence type="ECO:0000256" key="8">
    <source>
        <dbReference type="ARBA" id="ARBA00022842"/>
    </source>
</evidence>
<dbReference type="InterPro" id="IPR039657">
    <property type="entry name" value="Dimethylallyltransferase"/>
</dbReference>
<evidence type="ECO:0000256" key="10">
    <source>
        <dbReference type="HAMAP-Rule" id="MF_00185"/>
    </source>
</evidence>
<keyword evidence="15" id="KW-1185">Reference proteome</keyword>
<evidence type="ECO:0000313" key="14">
    <source>
        <dbReference type="EMBL" id="PZA16539.1"/>
    </source>
</evidence>
<protein>
    <recommendedName>
        <fullName evidence="10">tRNA dimethylallyltransferase</fullName>
        <ecNumber evidence="10">2.5.1.75</ecNumber>
    </recommendedName>
    <alternativeName>
        <fullName evidence="10">Dimethylallyl diphosphate:tRNA dimethylallyltransferase</fullName>
        <shortName evidence="10">DMAPP:tRNA dimethylallyltransferase</shortName>
        <shortName evidence="10">DMATase</shortName>
    </alternativeName>
    <alternativeName>
        <fullName evidence="10">Isopentenyl-diphosphate:tRNA isopentenyltransferase</fullName>
        <shortName evidence="10">IPP transferase</shortName>
        <shortName evidence="10">IPPT</shortName>
        <shortName evidence="10">IPTase</shortName>
    </alternativeName>
</protein>
<name>A0A323UVE3_9RHOO</name>
<dbReference type="NCBIfam" id="TIGR00174">
    <property type="entry name" value="miaA"/>
    <property type="match status" value="1"/>
</dbReference>
<feature type="region of interest" description="Interaction with substrate tRNA" evidence="10">
    <location>
        <begin position="162"/>
        <end position="166"/>
    </location>
</feature>
<keyword evidence="5 10" id="KW-0819">tRNA processing</keyword>
<evidence type="ECO:0000256" key="13">
    <source>
        <dbReference type="RuleBase" id="RU003785"/>
    </source>
</evidence>
<dbReference type="EMBL" id="QKOE01000006">
    <property type="protein sequence ID" value="PZA16539.1"/>
    <property type="molecule type" value="Genomic_DNA"/>
</dbReference>
<dbReference type="GO" id="GO:0005524">
    <property type="term" value="F:ATP binding"/>
    <property type="evidence" value="ECO:0007669"/>
    <property type="project" value="UniProtKB-UniRule"/>
</dbReference>
<comment type="function">
    <text evidence="2 10 12">Catalyzes the transfer of a dimethylallyl group onto the adenine at position 37 in tRNAs that read codons beginning with uridine, leading to the formation of N6-(dimethylallyl)adenosine (i(6)A).</text>
</comment>
<dbReference type="InterPro" id="IPR027417">
    <property type="entry name" value="P-loop_NTPase"/>
</dbReference>
<evidence type="ECO:0000256" key="5">
    <source>
        <dbReference type="ARBA" id="ARBA00022694"/>
    </source>
</evidence>
<feature type="region of interest" description="Interaction with substrate tRNA" evidence="10">
    <location>
        <begin position="38"/>
        <end position="41"/>
    </location>
</feature>